<evidence type="ECO:0000313" key="3">
    <source>
        <dbReference type="Proteomes" id="UP001437256"/>
    </source>
</evidence>
<organism evidence="2 3">
    <name type="scientific">Marasmius tenuissimus</name>
    <dbReference type="NCBI Taxonomy" id="585030"/>
    <lineage>
        <taxon>Eukaryota</taxon>
        <taxon>Fungi</taxon>
        <taxon>Dikarya</taxon>
        <taxon>Basidiomycota</taxon>
        <taxon>Agaricomycotina</taxon>
        <taxon>Agaricomycetes</taxon>
        <taxon>Agaricomycetidae</taxon>
        <taxon>Agaricales</taxon>
        <taxon>Marasmiineae</taxon>
        <taxon>Marasmiaceae</taxon>
        <taxon>Marasmius</taxon>
    </lineage>
</organism>
<gene>
    <name evidence="2" type="ORF">AAF712_016401</name>
</gene>
<feature type="region of interest" description="Disordered" evidence="1">
    <location>
        <begin position="276"/>
        <end position="306"/>
    </location>
</feature>
<comment type="caution">
    <text evidence="2">The sequence shown here is derived from an EMBL/GenBank/DDBJ whole genome shotgun (WGS) entry which is preliminary data.</text>
</comment>
<keyword evidence="3" id="KW-1185">Reference proteome</keyword>
<name>A0ABR2Z6T0_9AGAR</name>
<feature type="non-terminal residue" evidence="2">
    <location>
        <position position="1"/>
    </location>
</feature>
<dbReference type="EMBL" id="JBBXMP010000771">
    <property type="protein sequence ID" value="KAL0056978.1"/>
    <property type="molecule type" value="Genomic_DNA"/>
</dbReference>
<sequence>VPNPKDDSAKLIVPRSSAAITRHKWFEACSLGHAIQSTKIDIPSDASFEDIDAVIRKNLPKPFEYLAASWKKDYPPYIFGYTEGPGKSAKIKLYQTTLEPNGQELRRLSEGPTGKGISSNQLILVSRKEIPPSVVSSWGATNIAAVIDSDDDDYSYKVESPTPTPPSKGKNDGRKYKRKIPSDDEASTDTDSQVVLRPRKKVAANIKEEIEVDSSVDSDGFEVNMEEYGAIVQGTAGAVEGEGGIGYAVGNDGSNVEDTDGGFSFAFSTFVATTPPKIEGQSSIDPYFSKPRPDDDPFSNKPNLDF</sequence>
<feature type="region of interest" description="Disordered" evidence="1">
    <location>
        <begin position="153"/>
        <end position="196"/>
    </location>
</feature>
<evidence type="ECO:0000313" key="2">
    <source>
        <dbReference type="EMBL" id="KAL0056978.1"/>
    </source>
</evidence>
<reference evidence="2 3" key="1">
    <citation type="submission" date="2024-05" db="EMBL/GenBank/DDBJ databases">
        <title>A draft genome resource for the thread blight pathogen Marasmius tenuissimus strain MS-2.</title>
        <authorList>
            <person name="Yulfo-Soto G.E."/>
            <person name="Baruah I.K."/>
            <person name="Amoako-Attah I."/>
            <person name="Bukari Y."/>
            <person name="Meinhardt L.W."/>
            <person name="Bailey B.A."/>
            <person name="Cohen S.P."/>
        </authorList>
    </citation>
    <scope>NUCLEOTIDE SEQUENCE [LARGE SCALE GENOMIC DNA]</scope>
    <source>
        <strain evidence="2 3">MS-2</strain>
    </source>
</reference>
<protein>
    <submittedName>
        <fullName evidence="2">Uncharacterized protein</fullName>
    </submittedName>
</protein>
<evidence type="ECO:0000256" key="1">
    <source>
        <dbReference type="SAM" id="MobiDB-lite"/>
    </source>
</evidence>
<accession>A0ABR2Z6T0</accession>
<dbReference type="Proteomes" id="UP001437256">
    <property type="component" value="Unassembled WGS sequence"/>
</dbReference>
<proteinExistence type="predicted"/>